<dbReference type="Pfam" id="PF00857">
    <property type="entry name" value="Isochorismatase"/>
    <property type="match status" value="1"/>
</dbReference>
<evidence type="ECO:0000313" key="4">
    <source>
        <dbReference type="Proteomes" id="UP000198379"/>
    </source>
</evidence>
<accession>A0A238VX37</accession>
<dbReference type="AlphaFoldDB" id="A0A238VX37"/>
<keyword evidence="4" id="KW-1185">Reference proteome</keyword>
<sequence length="189" mass="21077">MTKLRDQNTALLLIDLQKGFSEEAHWGGNRNNRDAEEKALQLLETWRSLELPIFHIIHSSQDPNSLLHKSHPGFEMIDALKPKNDEPLIIKDVNSAFIGTDLKERLDAQNINKLVIVGLTTNHCISTTTRMAGNLGFDVLLISDATATFDRKGLNGQTYSSEMIHETALASLHKEFAEVIDSSAVLEMV</sequence>
<dbReference type="InterPro" id="IPR000868">
    <property type="entry name" value="Isochorismatase-like_dom"/>
</dbReference>
<dbReference type="SUPFAM" id="SSF52499">
    <property type="entry name" value="Isochorismatase-like hydrolases"/>
    <property type="match status" value="1"/>
</dbReference>
<dbReference type="RefSeq" id="WP_089369810.1">
    <property type="nucleotide sequence ID" value="NZ_BMEP01000002.1"/>
</dbReference>
<gene>
    <name evidence="3" type="ORF">SAMN06265376_101471</name>
</gene>
<dbReference type="PANTHER" id="PTHR43540">
    <property type="entry name" value="PEROXYUREIDOACRYLATE/UREIDOACRYLATE AMIDOHYDROLASE-RELATED"/>
    <property type="match status" value="1"/>
</dbReference>
<proteinExistence type="predicted"/>
<protein>
    <submittedName>
        <fullName evidence="3">Nicotinamidase-related amidase</fullName>
    </submittedName>
</protein>
<evidence type="ECO:0000259" key="2">
    <source>
        <dbReference type="Pfam" id="PF00857"/>
    </source>
</evidence>
<dbReference type="InterPro" id="IPR050272">
    <property type="entry name" value="Isochorismatase-like_hydrls"/>
</dbReference>
<dbReference type="Gene3D" id="3.40.50.850">
    <property type="entry name" value="Isochorismatase-like"/>
    <property type="match status" value="1"/>
</dbReference>
<dbReference type="CDD" id="cd01014">
    <property type="entry name" value="nicotinamidase_related"/>
    <property type="match status" value="1"/>
</dbReference>
<name>A0A238VX37_9FLAO</name>
<reference evidence="3 4" key="1">
    <citation type="submission" date="2017-06" db="EMBL/GenBank/DDBJ databases">
        <authorList>
            <person name="Kim H.J."/>
            <person name="Triplett B.A."/>
        </authorList>
    </citation>
    <scope>NUCLEOTIDE SEQUENCE [LARGE SCALE GENOMIC DNA]</scope>
    <source>
        <strain evidence="3 4">DSM 25597</strain>
    </source>
</reference>
<organism evidence="3 4">
    <name type="scientific">Dokdonia pacifica</name>
    <dbReference type="NCBI Taxonomy" id="1627892"/>
    <lineage>
        <taxon>Bacteria</taxon>
        <taxon>Pseudomonadati</taxon>
        <taxon>Bacteroidota</taxon>
        <taxon>Flavobacteriia</taxon>
        <taxon>Flavobacteriales</taxon>
        <taxon>Flavobacteriaceae</taxon>
        <taxon>Dokdonia</taxon>
    </lineage>
</organism>
<keyword evidence="1" id="KW-0378">Hydrolase</keyword>
<evidence type="ECO:0000256" key="1">
    <source>
        <dbReference type="ARBA" id="ARBA00022801"/>
    </source>
</evidence>
<dbReference type="PANTHER" id="PTHR43540:SF1">
    <property type="entry name" value="ISOCHORISMATASE HYDROLASE"/>
    <property type="match status" value="1"/>
</dbReference>
<evidence type="ECO:0000313" key="3">
    <source>
        <dbReference type="EMBL" id="SNR38882.1"/>
    </source>
</evidence>
<dbReference type="EMBL" id="FZNY01000001">
    <property type="protein sequence ID" value="SNR38882.1"/>
    <property type="molecule type" value="Genomic_DNA"/>
</dbReference>
<dbReference type="GO" id="GO:0016787">
    <property type="term" value="F:hydrolase activity"/>
    <property type="evidence" value="ECO:0007669"/>
    <property type="project" value="UniProtKB-KW"/>
</dbReference>
<feature type="domain" description="Isochorismatase-like" evidence="2">
    <location>
        <begin position="9"/>
        <end position="182"/>
    </location>
</feature>
<dbReference type="Proteomes" id="UP000198379">
    <property type="component" value="Unassembled WGS sequence"/>
</dbReference>
<dbReference type="InterPro" id="IPR036380">
    <property type="entry name" value="Isochorismatase-like_sf"/>
</dbReference>
<dbReference type="OrthoDB" id="9791276at2"/>